<dbReference type="InterPro" id="IPR000873">
    <property type="entry name" value="AMP-dep_synth/lig_dom"/>
</dbReference>
<dbReference type="InterPro" id="IPR045851">
    <property type="entry name" value="AMP-bd_C_sf"/>
</dbReference>
<evidence type="ECO:0000313" key="3">
    <source>
        <dbReference type="EMBL" id="KWZ31613.1"/>
    </source>
</evidence>
<feature type="domain" description="AMP-binding enzyme C-terminal" evidence="2">
    <location>
        <begin position="464"/>
        <end position="546"/>
    </location>
</feature>
<dbReference type="Pfam" id="PF13193">
    <property type="entry name" value="AMP-binding_C"/>
    <property type="match status" value="1"/>
</dbReference>
<sequence>METLMNSSYSYPQAEPAPSAHAYPLLIKQLLHAPLATRPEQEIVYGDRVRHDYWAFRHRIGQLASGLSSIGVGAGDVVAVLDWDSHRYLECYHAIPMMGAVLMTANVRLSPDQLLYTLDHSGARVVLVHRDFLPLLAGMRDRLDSVRHVVLIADGDDIDLPDGFADEYERLVAAGSPDFAFPDFDEHTRATTFYTTGTTGLPKAVAFTHRQLVLHTLAGMAALSSARDRGRVHRDDVYMPITPMFHVHAWGMPYIATALGLKQVYPGRYSPDGLVALIAREAVTFSHCVPTLLAMILDSPASAAADLSAWKVIVGGSPLSDGLARAALARGIEVYTGYGMSETCPLMTIAQIDPPRAGGGASADDDIARRTKAGLPLPLVDLRIVDAQCRDVPHDGRSAGEVVVRMPWATPGYLGDAQASAALWAGGYLHTNDIGVIDPDGRLQITDRIKDVIKTGGEWVSSLELEDILSRHPAVREAAVIGVKDARWGERPLALVVLTDEQVGRVGPDELKAHVKQVADRGLISRYAVPERLLIVDAIEKTSVGKIDKRALRERYQSD</sequence>
<accession>A0AAW3PTF5</accession>
<dbReference type="NCBIfam" id="NF004837">
    <property type="entry name" value="PRK06187.1"/>
    <property type="match status" value="1"/>
</dbReference>
<dbReference type="GO" id="GO:0016877">
    <property type="term" value="F:ligase activity, forming carbon-sulfur bonds"/>
    <property type="evidence" value="ECO:0007669"/>
    <property type="project" value="UniProtKB-ARBA"/>
</dbReference>
<dbReference type="InterPro" id="IPR042099">
    <property type="entry name" value="ANL_N_sf"/>
</dbReference>
<organism evidence="3 4">
    <name type="scientific">Burkholderia anthina</name>
    <dbReference type="NCBI Taxonomy" id="179879"/>
    <lineage>
        <taxon>Bacteria</taxon>
        <taxon>Pseudomonadati</taxon>
        <taxon>Pseudomonadota</taxon>
        <taxon>Betaproteobacteria</taxon>
        <taxon>Burkholderiales</taxon>
        <taxon>Burkholderiaceae</taxon>
        <taxon>Burkholderia</taxon>
        <taxon>Burkholderia cepacia complex</taxon>
    </lineage>
</organism>
<evidence type="ECO:0000259" key="1">
    <source>
        <dbReference type="Pfam" id="PF00501"/>
    </source>
</evidence>
<dbReference type="EMBL" id="LNJP01000003">
    <property type="protein sequence ID" value="KWZ31613.1"/>
    <property type="molecule type" value="Genomic_DNA"/>
</dbReference>
<comment type="caution">
    <text evidence="3">The sequence shown here is derived from an EMBL/GenBank/DDBJ whole genome shotgun (WGS) entry which is preliminary data.</text>
</comment>
<evidence type="ECO:0000313" key="4">
    <source>
        <dbReference type="Proteomes" id="UP000070434"/>
    </source>
</evidence>
<dbReference type="Proteomes" id="UP000070434">
    <property type="component" value="Unassembled WGS sequence"/>
</dbReference>
<protein>
    <submittedName>
        <fullName evidence="3">Long-chain fatty acid--CoA ligase</fullName>
    </submittedName>
</protein>
<dbReference type="InterPro" id="IPR025110">
    <property type="entry name" value="AMP-bd_C"/>
</dbReference>
<gene>
    <name evidence="3" type="ORF">WS64_25440</name>
</gene>
<feature type="domain" description="AMP-dependent synthetase/ligase" evidence="1">
    <location>
        <begin position="36"/>
        <end position="414"/>
    </location>
</feature>
<keyword evidence="3" id="KW-0436">Ligase</keyword>
<dbReference type="Pfam" id="PF00501">
    <property type="entry name" value="AMP-binding"/>
    <property type="match status" value="1"/>
</dbReference>
<name>A0AAW3PTF5_9BURK</name>
<dbReference type="SUPFAM" id="SSF56801">
    <property type="entry name" value="Acetyl-CoA synthetase-like"/>
    <property type="match status" value="1"/>
</dbReference>
<dbReference type="Gene3D" id="3.30.300.30">
    <property type="match status" value="1"/>
</dbReference>
<dbReference type="Gene3D" id="3.40.50.12780">
    <property type="entry name" value="N-terminal domain of ligase-like"/>
    <property type="match status" value="1"/>
</dbReference>
<dbReference type="PANTHER" id="PTHR43767:SF11">
    <property type="entry name" value="MEDIUM-CHAIN-FATTY-ACID--COA LIGASE"/>
    <property type="match status" value="1"/>
</dbReference>
<dbReference type="AlphaFoldDB" id="A0AAW3PTF5"/>
<dbReference type="InterPro" id="IPR050237">
    <property type="entry name" value="ATP-dep_AMP-bd_enzyme"/>
</dbReference>
<dbReference type="PANTHER" id="PTHR43767">
    <property type="entry name" value="LONG-CHAIN-FATTY-ACID--COA LIGASE"/>
    <property type="match status" value="1"/>
</dbReference>
<evidence type="ECO:0000259" key="2">
    <source>
        <dbReference type="Pfam" id="PF13193"/>
    </source>
</evidence>
<proteinExistence type="predicted"/>
<reference evidence="3 4" key="1">
    <citation type="submission" date="2015-11" db="EMBL/GenBank/DDBJ databases">
        <authorList>
            <person name="Sahl J."/>
            <person name="Wagner D."/>
            <person name="Keim P."/>
        </authorList>
    </citation>
    <scope>NUCLEOTIDE SEQUENCE [LARGE SCALE GENOMIC DNA]</scope>
    <source>
        <strain evidence="3 4">AZ-4-2-10-S1-D7</strain>
    </source>
</reference>